<protein>
    <submittedName>
        <fullName evidence="1">Uncharacterized protein</fullName>
    </submittedName>
</protein>
<accession>A0A220K8M7</accession>
<dbReference type="AlphaFoldDB" id="A0A220K8M7"/>
<organism evidence="1">
    <name type="scientific">Pieris rapae</name>
    <name type="common">Small white butterfly</name>
    <name type="synonym">Artogeia rapae</name>
    <dbReference type="NCBI Taxonomy" id="64459"/>
    <lineage>
        <taxon>Eukaryota</taxon>
        <taxon>Metazoa</taxon>
        <taxon>Ecdysozoa</taxon>
        <taxon>Arthropoda</taxon>
        <taxon>Hexapoda</taxon>
        <taxon>Insecta</taxon>
        <taxon>Pterygota</taxon>
        <taxon>Neoptera</taxon>
        <taxon>Endopterygota</taxon>
        <taxon>Lepidoptera</taxon>
        <taxon>Glossata</taxon>
        <taxon>Ditrysia</taxon>
        <taxon>Papilionoidea</taxon>
        <taxon>Pieridae</taxon>
        <taxon>Pierinae</taxon>
        <taxon>Pieris</taxon>
    </lineage>
</organism>
<dbReference type="EMBL" id="MF319728">
    <property type="protein sequence ID" value="ASJ26442.1"/>
    <property type="molecule type" value="mRNA"/>
</dbReference>
<proteinExistence type="evidence at transcript level"/>
<reference evidence="1" key="1">
    <citation type="journal article" date="2017" name="Proc. Natl. Acad. Sci. U.S.A.">
        <title>Structural complexity and molecular heterogeneity of a butterfly ejaculate reflect a complex history of selection.</title>
        <authorList>
            <person name="Meslin C."/>
            <person name="Cherwin T.S."/>
            <person name="Plakke M.S."/>
            <person name="Small B.S."/>
            <person name="Goetz B.J."/>
            <person name="Morehouse N.I."/>
            <person name="Clark N.L."/>
        </authorList>
    </citation>
    <scope>NUCLEOTIDE SEQUENCE</scope>
</reference>
<sequence length="247" mass="28861">MIAYLFITYVSFIHLRTTECLPRVVYLIRSDNNDFTTDFKSDSWNFDGENDKNMFAKKNDFGKNRDLLDEIDSVKYSDVFGDGNTFRTEKTSNILNVFEEEKHQKDRDMVKNNVNRERKDLFVSNDLKYYEILPKTFDYNGGNVETKKDEFETDNDLLKKEYEFDNNIDDVIRVSKNIKTKSKNKGFVVDILDKDKLFFGKNLFKVIADIGNKLGKQIVKGIEYAVNSITDVTFQSVPKIVYEETKG</sequence>
<evidence type="ECO:0000313" key="1">
    <source>
        <dbReference type="EMBL" id="ASJ26442.1"/>
    </source>
</evidence>
<name>A0A220K8M7_PIERA</name>